<sequence>MSHVEVVPEFVRYFEYLARSWTRDWNLNERYNQEATELLDHLTSEREGTVARTGFQFQQFKIRVNSWKHEVRQAYVNNVLCLLRWRRCLDTYQNLILPDPFVDKALRLSVVKNRILQDYQSIFDPSLDTMLFVKKAVERDMHSMLKELKAATNQSPRNGA</sequence>
<proteinExistence type="predicted"/>
<dbReference type="Proteomes" id="UP000298663">
    <property type="component" value="Unassembled WGS sequence"/>
</dbReference>
<organism evidence="1 2">
    <name type="scientific">Steinernema carpocapsae</name>
    <name type="common">Entomopathogenic nematode</name>
    <dbReference type="NCBI Taxonomy" id="34508"/>
    <lineage>
        <taxon>Eukaryota</taxon>
        <taxon>Metazoa</taxon>
        <taxon>Ecdysozoa</taxon>
        <taxon>Nematoda</taxon>
        <taxon>Chromadorea</taxon>
        <taxon>Rhabditida</taxon>
        <taxon>Tylenchina</taxon>
        <taxon>Panagrolaimomorpha</taxon>
        <taxon>Strongyloidoidea</taxon>
        <taxon>Steinernematidae</taxon>
        <taxon>Steinernema</taxon>
    </lineage>
</organism>
<dbReference type="AlphaFoldDB" id="A0A4U8UL01"/>
<protein>
    <submittedName>
        <fullName evidence="1">Uncharacterized protein</fullName>
    </submittedName>
</protein>
<gene>
    <name evidence="1" type="ORF">L596_001238</name>
</gene>
<reference evidence="1 2" key="1">
    <citation type="journal article" date="2015" name="Genome Biol.">
        <title>Comparative genomics of Steinernema reveals deeply conserved gene regulatory networks.</title>
        <authorList>
            <person name="Dillman A.R."/>
            <person name="Macchietto M."/>
            <person name="Porter C.F."/>
            <person name="Rogers A."/>
            <person name="Williams B."/>
            <person name="Antoshechkin I."/>
            <person name="Lee M.M."/>
            <person name="Goodwin Z."/>
            <person name="Lu X."/>
            <person name="Lewis E.E."/>
            <person name="Goodrich-Blair H."/>
            <person name="Stock S.P."/>
            <person name="Adams B.J."/>
            <person name="Sternberg P.W."/>
            <person name="Mortazavi A."/>
        </authorList>
    </citation>
    <scope>NUCLEOTIDE SEQUENCE [LARGE SCALE GENOMIC DNA]</scope>
    <source>
        <strain evidence="1 2">ALL</strain>
    </source>
</reference>
<name>A0A4U8UL01_STECR</name>
<dbReference type="EMBL" id="AZBU02000001">
    <property type="protein sequence ID" value="TMS33506.1"/>
    <property type="molecule type" value="Genomic_DNA"/>
</dbReference>
<keyword evidence="2" id="KW-1185">Reference proteome</keyword>
<accession>A0A4U8UL01</accession>
<evidence type="ECO:0000313" key="1">
    <source>
        <dbReference type="EMBL" id="TMS33506.1"/>
    </source>
</evidence>
<reference evidence="1 2" key="2">
    <citation type="journal article" date="2019" name="G3 (Bethesda)">
        <title>Hybrid Assembly of the Genome of the Entomopathogenic Nematode Steinernema carpocapsae Identifies the X-Chromosome.</title>
        <authorList>
            <person name="Serra L."/>
            <person name="Macchietto M."/>
            <person name="Macias-Munoz A."/>
            <person name="McGill C.J."/>
            <person name="Rodriguez I.M."/>
            <person name="Rodriguez B."/>
            <person name="Murad R."/>
            <person name="Mortazavi A."/>
        </authorList>
    </citation>
    <scope>NUCLEOTIDE SEQUENCE [LARGE SCALE GENOMIC DNA]</scope>
    <source>
        <strain evidence="1 2">ALL</strain>
    </source>
</reference>
<evidence type="ECO:0000313" key="2">
    <source>
        <dbReference type="Proteomes" id="UP000298663"/>
    </source>
</evidence>
<comment type="caution">
    <text evidence="1">The sequence shown here is derived from an EMBL/GenBank/DDBJ whole genome shotgun (WGS) entry which is preliminary data.</text>
</comment>